<protein>
    <recommendedName>
        <fullName evidence="2">Heterokaryon incompatibility domain-containing protein</fullName>
    </recommendedName>
</protein>
<dbReference type="AlphaFoldDB" id="A0AAN6J0K8"/>
<comment type="caution">
    <text evidence="3">The sequence shown here is derived from an EMBL/GenBank/DDBJ whole genome shotgun (WGS) entry which is preliminary data.</text>
</comment>
<dbReference type="PANTHER" id="PTHR24148:SF73">
    <property type="entry name" value="HET DOMAIN PROTEIN (AFU_ORTHOLOGUE AFUA_8G01020)"/>
    <property type="match status" value="1"/>
</dbReference>
<dbReference type="EMBL" id="JASUXU010000157">
    <property type="protein sequence ID" value="KAK0303173.1"/>
    <property type="molecule type" value="Genomic_DNA"/>
</dbReference>
<feature type="transmembrane region" description="Helical" evidence="1">
    <location>
        <begin position="275"/>
        <end position="293"/>
    </location>
</feature>
<evidence type="ECO:0000256" key="1">
    <source>
        <dbReference type="SAM" id="Phobius"/>
    </source>
</evidence>
<dbReference type="InterPro" id="IPR052895">
    <property type="entry name" value="HetReg/Transcr_Mod"/>
</dbReference>
<dbReference type="Proteomes" id="UP001168146">
    <property type="component" value="Unassembled WGS sequence"/>
</dbReference>
<reference evidence="3" key="1">
    <citation type="submission" date="2021-12" db="EMBL/GenBank/DDBJ databases">
        <title>Black yeast isolated from Biological Soil Crust.</title>
        <authorList>
            <person name="Kurbessoian T."/>
        </authorList>
    </citation>
    <scope>NUCLEOTIDE SEQUENCE</scope>
    <source>
        <strain evidence="3">CCFEE 5208</strain>
    </source>
</reference>
<name>A0AAN6J0K8_9PEZI</name>
<evidence type="ECO:0000259" key="2">
    <source>
        <dbReference type="Pfam" id="PF06985"/>
    </source>
</evidence>
<feature type="domain" description="Heterokaryon incompatibility" evidence="2">
    <location>
        <begin position="27"/>
        <end position="147"/>
    </location>
</feature>
<keyword evidence="1" id="KW-1133">Transmembrane helix</keyword>
<accession>A0AAN6J0K8</accession>
<proteinExistence type="predicted"/>
<dbReference type="Pfam" id="PF06985">
    <property type="entry name" value="HET"/>
    <property type="match status" value="1"/>
</dbReference>
<organism evidence="3 4">
    <name type="scientific">Friedmanniomyces endolithicus</name>
    <dbReference type="NCBI Taxonomy" id="329885"/>
    <lineage>
        <taxon>Eukaryota</taxon>
        <taxon>Fungi</taxon>
        <taxon>Dikarya</taxon>
        <taxon>Ascomycota</taxon>
        <taxon>Pezizomycotina</taxon>
        <taxon>Dothideomycetes</taxon>
        <taxon>Dothideomycetidae</taxon>
        <taxon>Mycosphaerellales</taxon>
        <taxon>Teratosphaeriaceae</taxon>
        <taxon>Friedmanniomyces</taxon>
    </lineage>
</organism>
<dbReference type="PANTHER" id="PTHR24148">
    <property type="entry name" value="ANKYRIN REPEAT DOMAIN-CONTAINING PROTEIN 39 HOMOLOG-RELATED"/>
    <property type="match status" value="1"/>
</dbReference>
<keyword evidence="1" id="KW-0812">Transmembrane</keyword>
<keyword evidence="1" id="KW-0472">Membrane</keyword>
<sequence>MLECNQAGKYRITDARGENIRLSKVRDEALSRVIRYAMHHKISRFWIDQECIPQNESREKQVAMDSMDLVYRHSRYPVGLLAIKLESQHEVDTLQELLMGRFVFQSDKEEYTKVAYPACSQASLAMFRVLGRLYADRWWTRAWIFQEEYLSSTNMHLLIRCKPGVEAKYKFGILRGELCVNAADFREQATLFLLAFKQETDHKLSKKCAKMLKRFGKYNVQYHFQHDARRKAMSPRVFADIQRRGLEQPFDHLPIAANSCDYALRFVSQQMLTRGFSVGLCLLAMFLLNGEILRNARDIKKSPTEMDVCNYLKDADFMKSLYTDKDS</sequence>
<evidence type="ECO:0000313" key="4">
    <source>
        <dbReference type="Proteomes" id="UP001168146"/>
    </source>
</evidence>
<dbReference type="InterPro" id="IPR010730">
    <property type="entry name" value="HET"/>
</dbReference>
<gene>
    <name evidence="3" type="ORF">LTR82_017647</name>
</gene>
<evidence type="ECO:0000313" key="3">
    <source>
        <dbReference type="EMBL" id="KAK0303173.1"/>
    </source>
</evidence>